<dbReference type="Proteomes" id="UP000238176">
    <property type="component" value="Unassembled WGS sequence"/>
</dbReference>
<dbReference type="AlphaFoldDB" id="A0A2T0UDY4"/>
<gene>
    <name evidence="1" type="ORF">B0I28_11038</name>
</gene>
<proteinExistence type="predicted"/>
<accession>A0A2T0UDY4</accession>
<organism evidence="1 2">
    <name type="scientific">Glycomyces artemisiae</name>
    <dbReference type="NCBI Taxonomy" id="1076443"/>
    <lineage>
        <taxon>Bacteria</taxon>
        <taxon>Bacillati</taxon>
        <taxon>Actinomycetota</taxon>
        <taxon>Actinomycetes</taxon>
        <taxon>Glycomycetales</taxon>
        <taxon>Glycomycetaceae</taxon>
        <taxon>Glycomyces</taxon>
    </lineage>
</organism>
<dbReference type="RefSeq" id="WP_106366067.1">
    <property type="nucleotide sequence ID" value="NZ_PVTJ01000010.1"/>
</dbReference>
<evidence type="ECO:0000313" key="2">
    <source>
        <dbReference type="Proteomes" id="UP000238176"/>
    </source>
</evidence>
<reference evidence="1 2" key="1">
    <citation type="submission" date="2018-03" db="EMBL/GenBank/DDBJ databases">
        <title>Genomic Encyclopedia of Type Strains, Phase III (KMG-III): the genomes of soil and plant-associated and newly described type strains.</title>
        <authorList>
            <person name="Whitman W."/>
        </authorList>
    </citation>
    <scope>NUCLEOTIDE SEQUENCE [LARGE SCALE GENOMIC DNA]</scope>
    <source>
        <strain evidence="1 2">CGMCC 4.7067</strain>
    </source>
</reference>
<name>A0A2T0UDY4_9ACTN</name>
<keyword evidence="2" id="KW-1185">Reference proteome</keyword>
<dbReference type="EMBL" id="PVTJ01000010">
    <property type="protein sequence ID" value="PRY56156.1"/>
    <property type="molecule type" value="Genomic_DNA"/>
</dbReference>
<comment type="caution">
    <text evidence="1">The sequence shown here is derived from an EMBL/GenBank/DDBJ whole genome shotgun (WGS) entry which is preliminary data.</text>
</comment>
<dbReference type="OrthoDB" id="3618826at2"/>
<evidence type="ECO:0000313" key="1">
    <source>
        <dbReference type="EMBL" id="PRY56156.1"/>
    </source>
</evidence>
<sequence length="151" mass="17365">MGASSWSYLVEFDGSIEATFAGLRERAFDTGDWYWRPEDEPEKGPKPRSLHEWEQSIYGNDYPGAHSIVDMREIVRDIEFHEIDQGQMLELTEPEANAVFGTKAPSVADWTRALEKDRELWDMVDCDSGRFIALNDEQGRQWVAFWGNSGD</sequence>
<protein>
    <submittedName>
        <fullName evidence="1">Uncharacterized protein</fullName>
    </submittedName>
</protein>